<comment type="caution">
    <text evidence="2">The sequence shown here is derived from an EMBL/GenBank/DDBJ whole genome shotgun (WGS) entry which is preliminary data.</text>
</comment>
<feature type="transmembrane region" description="Helical" evidence="1">
    <location>
        <begin position="12"/>
        <end position="32"/>
    </location>
</feature>
<keyword evidence="1" id="KW-0472">Membrane</keyword>
<keyword evidence="1" id="KW-0812">Transmembrane</keyword>
<gene>
    <name evidence="2" type="ORF">LCI24_04385</name>
</gene>
<evidence type="ECO:0000256" key="1">
    <source>
        <dbReference type="SAM" id="Phobius"/>
    </source>
</evidence>
<feature type="transmembrane region" description="Helical" evidence="1">
    <location>
        <begin position="38"/>
        <end position="55"/>
    </location>
</feature>
<protein>
    <submittedName>
        <fullName evidence="2">Uncharacterized protein</fullName>
    </submittedName>
</protein>
<proteinExistence type="predicted"/>
<keyword evidence="1" id="KW-1133">Transmembrane helix</keyword>
<organism evidence="2 3">
    <name type="scientific">Tenacibaculum larymnensis</name>
    <dbReference type="NCBI Taxonomy" id="2878201"/>
    <lineage>
        <taxon>Bacteria</taxon>
        <taxon>Pseudomonadati</taxon>
        <taxon>Bacteroidota</taxon>
        <taxon>Flavobacteriia</taxon>
        <taxon>Flavobacteriales</taxon>
        <taxon>Flavobacteriaceae</taxon>
        <taxon>Tenacibaculum</taxon>
    </lineage>
</organism>
<dbReference type="Proteomes" id="UP001149303">
    <property type="component" value="Unassembled WGS sequence"/>
</dbReference>
<evidence type="ECO:0000313" key="2">
    <source>
        <dbReference type="EMBL" id="MDE1206027.1"/>
    </source>
</evidence>
<dbReference type="RefSeq" id="WP_274639348.1">
    <property type="nucleotide sequence ID" value="NZ_JAIWJY010000002.1"/>
</dbReference>
<keyword evidence="3" id="KW-1185">Reference proteome</keyword>
<evidence type="ECO:0000313" key="3">
    <source>
        <dbReference type="Proteomes" id="UP001149303"/>
    </source>
</evidence>
<accession>A0A9X4EL74</accession>
<sequence length="58" mass="5855">MNEEKNKASAVIAMVSASGASVGFSLAVAVGIPLTVPMAIGAGISCLAFSIIKVYRKN</sequence>
<dbReference type="EMBL" id="JAIWJY010000002">
    <property type="protein sequence ID" value="MDE1206027.1"/>
    <property type="molecule type" value="Genomic_DNA"/>
</dbReference>
<name>A0A9X4EL74_9FLAO</name>
<dbReference type="AlphaFoldDB" id="A0A9X4EL74"/>
<reference evidence="2" key="1">
    <citation type="submission" date="2021-09" db="EMBL/GenBank/DDBJ databases">
        <authorList>
            <person name="Smyrli M."/>
        </authorList>
    </citation>
    <scope>NUCLEOTIDE SEQUENCE</scope>
    <source>
        <strain evidence="2">LAR25</strain>
    </source>
</reference>